<evidence type="ECO:0000313" key="2">
    <source>
        <dbReference type="Proteomes" id="UP000595437"/>
    </source>
</evidence>
<evidence type="ECO:0000313" key="1">
    <source>
        <dbReference type="EMBL" id="QQP36622.1"/>
    </source>
</evidence>
<dbReference type="Proteomes" id="UP000595437">
    <property type="component" value="Chromosome 16"/>
</dbReference>
<protein>
    <submittedName>
        <fullName evidence="1">Uncharacterized protein</fullName>
    </submittedName>
</protein>
<sequence>MVISRFHPLPFNPWSERNSFYEFARKRPKRTGDVRRTSSLGEQHSVYYYHYCYYYFIQSSALSTLSGGCSRLRFSWDDRKTNSANAFHLLT</sequence>
<feature type="non-terminal residue" evidence="1">
    <location>
        <position position="91"/>
    </location>
</feature>
<keyword evidence="2" id="KW-1185">Reference proteome</keyword>
<dbReference type="AlphaFoldDB" id="A0A7T8GRT7"/>
<gene>
    <name evidence="1" type="ORF">FKW44_021777</name>
</gene>
<dbReference type="EMBL" id="CP045905">
    <property type="protein sequence ID" value="QQP36622.1"/>
    <property type="molecule type" value="Genomic_DNA"/>
</dbReference>
<accession>A0A7T8GRT7</accession>
<name>A0A7T8GRT7_CALRO</name>
<organism evidence="1 2">
    <name type="scientific">Caligus rogercresseyi</name>
    <name type="common">Sea louse</name>
    <dbReference type="NCBI Taxonomy" id="217165"/>
    <lineage>
        <taxon>Eukaryota</taxon>
        <taxon>Metazoa</taxon>
        <taxon>Ecdysozoa</taxon>
        <taxon>Arthropoda</taxon>
        <taxon>Crustacea</taxon>
        <taxon>Multicrustacea</taxon>
        <taxon>Hexanauplia</taxon>
        <taxon>Copepoda</taxon>
        <taxon>Siphonostomatoida</taxon>
        <taxon>Caligidae</taxon>
        <taxon>Caligus</taxon>
    </lineage>
</organism>
<reference evidence="2" key="1">
    <citation type="submission" date="2021-01" db="EMBL/GenBank/DDBJ databases">
        <title>Caligus Genome Assembly.</title>
        <authorList>
            <person name="Gallardo-Escarate C."/>
        </authorList>
    </citation>
    <scope>NUCLEOTIDE SEQUENCE [LARGE SCALE GENOMIC DNA]</scope>
</reference>
<proteinExistence type="predicted"/>
<dbReference type="OrthoDB" id="6367289at2759"/>